<proteinExistence type="predicted"/>
<evidence type="ECO:0000313" key="2">
    <source>
        <dbReference type="Proteomes" id="UP000799423"/>
    </source>
</evidence>
<accession>A0A6A7BFL7</accession>
<reference evidence="1" key="1">
    <citation type="submission" date="2020-01" db="EMBL/GenBank/DDBJ databases">
        <authorList>
            <consortium name="DOE Joint Genome Institute"/>
            <person name="Haridas S."/>
            <person name="Albert R."/>
            <person name="Binder M."/>
            <person name="Bloem J."/>
            <person name="Labutti K."/>
            <person name="Salamov A."/>
            <person name="Andreopoulos B."/>
            <person name="Baker S.E."/>
            <person name="Barry K."/>
            <person name="Bills G."/>
            <person name="Bluhm B.H."/>
            <person name="Cannon C."/>
            <person name="Castanera R."/>
            <person name="Culley D.E."/>
            <person name="Daum C."/>
            <person name="Ezra D."/>
            <person name="Gonzalez J.B."/>
            <person name="Henrissat B."/>
            <person name="Kuo A."/>
            <person name="Liang C."/>
            <person name="Lipzen A."/>
            <person name="Lutzoni F."/>
            <person name="Magnuson J."/>
            <person name="Mondo S."/>
            <person name="Nolan M."/>
            <person name="Ohm R."/>
            <person name="Pangilinan J."/>
            <person name="Park H.-J."/>
            <person name="Ramirez L."/>
            <person name="Alfaro M."/>
            <person name="Sun H."/>
            <person name="Tritt A."/>
            <person name="Yoshinaga Y."/>
            <person name="Zwiers L.-H."/>
            <person name="Turgeon B.G."/>
            <person name="Goodwin S.B."/>
            <person name="Spatafora J.W."/>
            <person name="Crous P.W."/>
            <person name="Grigoriev I.V."/>
        </authorList>
    </citation>
    <scope>NUCLEOTIDE SEQUENCE</scope>
    <source>
        <strain evidence="1">IPT5</strain>
    </source>
</reference>
<sequence>MTIADWHVIKNVPPPERCKFFLLEVWRHIPSISKNNNSPPLSQEDQKALKDLFAKGFLLDIASEKRLGRLHDLFKSTARGRPLPWKVEANSTHENEWIMVFCAAALVLEGFLEEDAEKLSGDDAWGIVAKCKMVKDTVLEQVYVGVEVGDLDKRLEEAKKWWEDEY</sequence>
<gene>
    <name evidence="1" type="ORF">T440DRAFT_514930</name>
</gene>
<dbReference type="Proteomes" id="UP000799423">
    <property type="component" value="Unassembled WGS sequence"/>
</dbReference>
<dbReference type="EMBL" id="MU006293">
    <property type="protein sequence ID" value="KAF2854200.1"/>
    <property type="molecule type" value="Genomic_DNA"/>
</dbReference>
<keyword evidence="2" id="KW-1185">Reference proteome</keyword>
<protein>
    <submittedName>
        <fullName evidence="1">Uncharacterized protein</fullName>
    </submittedName>
</protein>
<dbReference type="AlphaFoldDB" id="A0A6A7BFL7"/>
<evidence type="ECO:0000313" key="1">
    <source>
        <dbReference type="EMBL" id="KAF2854200.1"/>
    </source>
</evidence>
<name>A0A6A7BFL7_9PLEO</name>
<organism evidence="1 2">
    <name type="scientific">Plenodomus tracheiphilus IPT5</name>
    <dbReference type="NCBI Taxonomy" id="1408161"/>
    <lineage>
        <taxon>Eukaryota</taxon>
        <taxon>Fungi</taxon>
        <taxon>Dikarya</taxon>
        <taxon>Ascomycota</taxon>
        <taxon>Pezizomycotina</taxon>
        <taxon>Dothideomycetes</taxon>
        <taxon>Pleosporomycetidae</taxon>
        <taxon>Pleosporales</taxon>
        <taxon>Pleosporineae</taxon>
        <taxon>Leptosphaeriaceae</taxon>
        <taxon>Plenodomus</taxon>
    </lineage>
</organism>